<dbReference type="Gene3D" id="2.60.120.920">
    <property type="match status" value="1"/>
</dbReference>
<dbReference type="Proteomes" id="UP000261640">
    <property type="component" value="Unplaced"/>
</dbReference>
<evidence type="ECO:0000313" key="3">
    <source>
        <dbReference type="Proteomes" id="UP000261640"/>
    </source>
</evidence>
<keyword evidence="1" id="KW-0812">Transmembrane</keyword>
<keyword evidence="3" id="KW-1185">Reference proteome</keyword>
<dbReference type="PANTHER" id="PTHR12245">
    <property type="entry name" value="SPRY DOMAIN CONTAINING SOCS BOX PROTEIN"/>
    <property type="match status" value="1"/>
</dbReference>
<protein>
    <submittedName>
        <fullName evidence="2">Uncharacterized protein</fullName>
    </submittedName>
</protein>
<evidence type="ECO:0000256" key="1">
    <source>
        <dbReference type="SAM" id="Phobius"/>
    </source>
</evidence>
<dbReference type="InterPro" id="IPR050672">
    <property type="entry name" value="FBXO45-Fsn/SPSB_families"/>
</dbReference>
<evidence type="ECO:0000313" key="2">
    <source>
        <dbReference type="Ensembl" id="ENSMAMP00000018833.2"/>
    </source>
</evidence>
<proteinExistence type="predicted"/>
<dbReference type="GO" id="GO:0019005">
    <property type="term" value="C:SCF ubiquitin ligase complex"/>
    <property type="evidence" value="ECO:0007669"/>
    <property type="project" value="TreeGrafter"/>
</dbReference>
<dbReference type="Ensembl" id="ENSMAMT00000019323.2">
    <property type="protein sequence ID" value="ENSMAMP00000018833.2"/>
    <property type="gene ID" value="ENSMAMG00000012695.2"/>
</dbReference>
<dbReference type="GeneTree" id="ENSGT01030000234629"/>
<sequence>LHSPSLTTLSNDPASFTSLAVPTSCHLTITLNSSPVSPGNSRSHWSSGKCSPHFLLSPCKQEVTQSPAVLSSDGVRAEMGVKSGLHVWKVLWNPNHRGSHAVMGISRHECPLQASEYNVLVGRDSQSWGWVLKTNQLWHGGHKAPLPIPERILLVPVTLGMWLIAAFWALLVKASHVGWNCSQRSSSSSYNSEGYSGSQSFISSSFTGEALAQAQKAVPSLAKCFEAAGNSKESSDALML</sequence>
<dbReference type="InParanoid" id="A0A3Q3LWC6"/>
<reference evidence="2" key="1">
    <citation type="submission" date="2025-08" db="UniProtKB">
        <authorList>
            <consortium name="Ensembl"/>
        </authorList>
    </citation>
    <scope>IDENTIFICATION</scope>
</reference>
<dbReference type="AlphaFoldDB" id="A0A3Q3LWC6"/>
<dbReference type="SUPFAM" id="SSF49899">
    <property type="entry name" value="Concanavalin A-like lectins/glucanases"/>
    <property type="match status" value="1"/>
</dbReference>
<feature type="transmembrane region" description="Helical" evidence="1">
    <location>
        <begin position="152"/>
        <end position="171"/>
    </location>
</feature>
<reference evidence="2" key="2">
    <citation type="submission" date="2025-09" db="UniProtKB">
        <authorList>
            <consortium name="Ensembl"/>
        </authorList>
    </citation>
    <scope>IDENTIFICATION</scope>
</reference>
<keyword evidence="1" id="KW-1133">Transmembrane helix</keyword>
<organism evidence="2 3">
    <name type="scientific">Mastacembelus armatus</name>
    <name type="common">zig-zag eel</name>
    <dbReference type="NCBI Taxonomy" id="205130"/>
    <lineage>
        <taxon>Eukaryota</taxon>
        <taxon>Metazoa</taxon>
        <taxon>Chordata</taxon>
        <taxon>Craniata</taxon>
        <taxon>Vertebrata</taxon>
        <taxon>Euteleostomi</taxon>
        <taxon>Actinopterygii</taxon>
        <taxon>Neopterygii</taxon>
        <taxon>Teleostei</taxon>
        <taxon>Neoteleostei</taxon>
        <taxon>Acanthomorphata</taxon>
        <taxon>Anabantaria</taxon>
        <taxon>Synbranchiformes</taxon>
        <taxon>Mastacembelidae</taxon>
        <taxon>Mastacembelus</taxon>
    </lineage>
</organism>
<dbReference type="InterPro" id="IPR043136">
    <property type="entry name" value="B30.2/SPRY_sf"/>
</dbReference>
<accession>A0A3Q3LWC6</accession>
<keyword evidence="1" id="KW-0472">Membrane</keyword>
<dbReference type="PANTHER" id="PTHR12245:SF15">
    <property type="entry name" value="SPRY DOMAIN-CONTAINING SOCS BOX PROTEIN 2-LIKE ISOFORM X1"/>
    <property type="match status" value="1"/>
</dbReference>
<name>A0A3Q3LWC6_9TELE</name>
<dbReference type="STRING" id="205130.ENSMAMP00000018833"/>
<dbReference type="GO" id="GO:0043161">
    <property type="term" value="P:proteasome-mediated ubiquitin-dependent protein catabolic process"/>
    <property type="evidence" value="ECO:0007669"/>
    <property type="project" value="TreeGrafter"/>
</dbReference>
<dbReference type="InterPro" id="IPR013320">
    <property type="entry name" value="ConA-like_dom_sf"/>
</dbReference>